<protein>
    <submittedName>
        <fullName evidence="1">Uncharacterized protein</fullName>
    </submittedName>
</protein>
<reference evidence="2" key="1">
    <citation type="journal article" date="2016" name="Nat. Biotechnol.">
        <title>Sequencing wild and cultivated cassava and related species reveals extensive interspecific hybridization and genetic diversity.</title>
        <authorList>
            <person name="Bredeson J.V."/>
            <person name="Lyons J.B."/>
            <person name="Prochnik S.E."/>
            <person name="Wu G.A."/>
            <person name="Ha C.M."/>
            <person name="Edsinger-Gonzales E."/>
            <person name="Grimwood J."/>
            <person name="Schmutz J."/>
            <person name="Rabbi I.Y."/>
            <person name="Egesi C."/>
            <person name="Nauluvula P."/>
            <person name="Lebot V."/>
            <person name="Ndunguru J."/>
            <person name="Mkamilo G."/>
            <person name="Bart R.S."/>
            <person name="Setter T.L."/>
            <person name="Gleadow R.M."/>
            <person name="Kulakow P."/>
            <person name="Ferguson M.E."/>
            <person name="Rounsley S."/>
            <person name="Rokhsar D.S."/>
        </authorList>
    </citation>
    <scope>NUCLEOTIDE SEQUENCE [LARGE SCALE GENOMIC DNA]</scope>
    <source>
        <strain evidence="2">cv. AM560-2</strain>
    </source>
</reference>
<evidence type="ECO:0000313" key="2">
    <source>
        <dbReference type="Proteomes" id="UP000091857"/>
    </source>
</evidence>
<dbReference type="EMBL" id="CM004388">
    <property type="protein sequence ID" value="KAG8660933.1"/>
    <property type="molecule type" value="Genomic_DNA"/>
</dbReference>
<evidence type="ECO:0000313" key="1">
    <source>
        <dbReference type="EMBL" id="KAG8660933.1"/>
    </source>
</evidence>
<keyword evidence="2" id="KW-1185">Reference proteome</keyword>
<organism evidence="1 2">
    <name type="scientific">Manihot esculenta</name>
    <name type="common">Cassava</name>
    <name type="synonym">Jatropha manihot</name>
    <dbReference type="NCBI Taxonomy" id="3983"/>
    <lineage>
        <taxon>Eukaryota</taxon>
        <taxon>Viridiplantae</taxon>
        <taxon>Streptophyta</taxon>
        <taxon>Embryophyta</taxon>
        <taxon>Tracheophyta</taxon>
        <taxon>Spermatophyta</taxon>
        <taxon>Magnoliopsida</taxon>
        <taxon>eudicotyledons</taxon>
        <taxon>Gunneridae</taxon>
        <taxon>Pentapetalae</taxon>
        <taxon>rosids</taxon>
        <taxon>fabids</taxon>
        <taxon>Malpighiales</taxon>
        <taxon>Euphorbiaceae</taxon>
        <taxon>Crotonoideae</taxon>
        <taxon>Manihoteae</taxon>
        <taxon>Manihot</taxon>
    </lineage>
</organism>
<comment type="caution">
    <text evidence="1">The sequence shown here is derived from an EMBL/GenBank/DDBJ whole genome shotgun (WGS) entry which is preliminary data.</text>
</comment>
<dbReference type="Proteomes" id="UP000091857">
    <property type="component" value="Chromosome 2"/>
</dbReference>
<sequence>MMMDPLPCINKTFSLVVQQKRQLNLGLINEPKALVAKSPQDFSQTFSYGRGTLFSFNRDHKRFASQSNIKLCTFCSRMRYTEEICYHKHGFPPSFKFRNNIIASINNNCT</sequence>
<gene>
    <name evidence="1" type="ORF">MANES_02G202577v8</name>
</gene>
<accession>A0ACB7IAM6</accession>
<proteinExistence type="predicted"/>
<name>A0ACB7IAM6_MANES</name>